<keyword evidence="1" id="KW-1133">Transmembrane helix</keyword>
<proteinExistence type="predicted"/>
<comment type="caution">
    <text evidence="2">The sequence shown here is derived from an EMBL/GenBank/DDBJ whole genome shotgun (WGS) entry which is preliminary data.</text>
</comment>
<keyword evidence="1" id="KW-0472">Membrane</keyword>
<evidence type="ECO:0000313" key="3">
    <source>
        <dbReference type="Proteomes" id="UP000176221"/>
    </source>
</evidence>
<accession>A0A1G2NBR7</accession>
<organism evidence="2 3">
    <name type="scientific">Candidatus Taylorbacteria bacterium RIFCSPLOWO2_01_FULL_45_15b</name>
    <dbReference type="NCBI Taxonomy" id="1802319"/>
    <lineage>
        <taxon>Bacteria</taxon>
        <taxon>Candidatus Tayloriibacteriota</taxon>
    </lineage>
</organism>
<dbReference type="Proteomes" id="UP000176221">
    <property type="component" value="Unassembled WGS sequence"/>
</dbReference>
<name>A0A1G2NBR7_9BACT</name>
<sequence length="78" mass="8943">MIKERGRSHRYLTACGGVIHLTERFFEIEAEKKSLIENKDGGNIFTSQYWWVVLVLSFVAGFGGGVFARRSIKLKTYE</sequence>
<gene>
    <name evidence="2" type="ORF">A2928_01535</name>
</gene>
<dbReference type="AlphaFoldDB" id="A0A1G2NBR7"/>
<keyword evidence="1" id="KW-0812">Transmembrane</keyword>
<dbReference type="STRING" id="1802319.A2928_01535"/>
<evidence type="ECO:0000313" key="2">
    <source>
        <dbReference type="EMBL" id="OHA33547.1"/>
    </source>
</evidence>
<dbReference type="EMBL" id="MHRX01000032">
    <property type="protein sequence ID" value="OHA33547.1"/>
    <property type="molecule type" value="Genomic_DNA"/>
</dbReference>
<evidence type="ECO:0000256" key="1">
    <source>
        <dbReference type="SAM" id="Phobius"/>
    </source>
</evidence>
<protein>
    <submittedName>
        <fullName evidence="2">Uncharacterized protein</fullName>
    </submittedName>
</protein>
<reference evidence="2 3" key="1">
    <citation type="journal article" date="2016" name="Nat. Commun.">
        <title>Thousands of microbial genomes shed light on interconnected biogeochemical processes in an aquifer system.</title>
        <authorList>
            <person name="Anantharaman K."/>
            <person name="Brown C.T."/>
            <person name="Hug L.A."/>
            <person name="Sharon I."/>
            <person name="Castelle C.J."/>
            <person name="Probst A.J."/>
            <person name="Thomas B.C."/>
            <person name="Singh A."/>
            <person name="Wilkins M.J."/>
            <person name="Karaoz U."/>
            <person name="Brodie E.L."/>
            <person name="Williams K.H."/>
            <person name="Hubbard S.S."/>
            <person name="Banfield J.F."/>
        </authorList>
    </citation>
    <scope>NUCLEOTIDE SEQUENCE [LARGE SCALE GENOMIC DNA]</scope>
</reference>
<feature type="transmembrane region" description="Helical" evidence="1">
    <location>
        <begin position="49"/>
        <end position="68"/>
    </location>
</feature>